<dbReference type="Proteomes" id="UP000518752">
    <property type="component" value="Unassembled WGS sequence"/>
</dbReference>
<evidence type="ECO:0000256" key="1">
    <source>
        <dbReference type="SAM" id="MobiDB-lite"/>
    </source>
</evidence>
<reference evidence="2 3" key="1">
    <citation type="journal article" date="2020" name="ISME J.">
        <title>Uncovering the hidden diversity of litter-decomposition mechanisms in mushroom-forming fungi.</title>
        <authorList>
            <person name="Floudas D."/>
            <person name="Bentzer J."/>
            <person name="Ahren D."/>
            <person name="Johansson T."/>
            <person name="Persson P."/>
            <person name="Tunlid A."/>
        </authorList>
    </citation>
    <scope>NUCLEOTIDE SEQUENCE [LARGE SCALE GENOMIC DNA]</scope>
    <source>
        <strain evidence="2 3">CBS 406.79</strain>
    </source>
</reference>
<feature type="compositionally biased region" description="Basic and acidic residues" evidence="1">
    <location>
        <begin position="91"/>
        <end position="103"/>
    </location>
</feature>
<gene>
    <name evidence="2" type="ORF">D9757_005944</name>
</gene>
<dbReference type="EMBL" id="JAACJN010000035">
    <property type="protein sequence ID" value="KAF5386479.1"/>
    <property type="molecule type" value="Genomic_DNA"/>
</dbReference>
<organism evidence="2 3">
    <name type="scientific">Collybiopsis confluens</name>
    <dbReference type="NCBI Taxonomy" id="2823264"/>
    <lineage>
        <taxon>Eukaryota</taxon>
        <taxon>Fungi</taxon>
        <taxon>Dikarya</taxon>
        <taxon>Basidiomycota</taxon>
        <taxon>Agaricomycotina</taxon>
        <taxon>Agaricomycetes</taxon>
        <taxon>Agaricomycetidae</taxon>
        <taxon>Agaricales</taxon>
        <taxon>Marasmiineae</taxon>
        <taxon>Omphalotaceae</taxon>
        <taxon>Collybiopsis</taxon>
    </lineage>
</organism>
<keyword evidence="3" id="KW-1185">Reference proteome</keyword>
<evidence type="ECO:0000313" key="2">
    <source>
        <dbReference type="EMBL" id="KAF5386479.1"/>
    </source>
</evidence>
<proteinExistence type="predicted"/>
<name>A0A8H5HNR3_9AGAR</name>
<feature type="region of interest" description="Disordered" evidence="1">
    <location>
        <begin position="84"/>
        <end position="108"/>
    </location>
</feature>
<accession>A0A8H5HNR3</accession>
<dbReference type="AlphaFoldDB" id="A0A8H5HNR3"/>
<protein>
    <submittedName>
        <fullName evidence="2">Uncharacterized protein</fullName>
    </submittedName>
</protein>
<sequence>MTLGNAKNELLTLAGDNEGCEATPSIKASSIYIRDIKLQHVSCPAVPLAPMRFSLMASIMLFTTSTIASPTLAQRDTPAYATVSSESTTNSREEATMHVEDHPSSNGLALKLNGDTEARVADTRSSESDPARNYKGEQFTQSFINTLWANQTSTSSKHSASAPVEQLLLQFISYLMLGHASMSYKRTFDAHLDWFFKELKFIYSDLYVSCVRHRSLKDAKD</sequence>
<evidence type="ECO:0000313" key="3">
    <source>
        <dbReference type="Proteomes" id="UP000518752"/>
    </source>
</evidence>
<comment type="caution">
    <text evidence="2">The sequence shown here is derived from an EMBL/GenBank/DDBJ whole genome shotgun (WGS) entry which is preliminary data.</text>
</comment>